<evidence type="ECO:0000313" key="2">
    <source>
        <dbReference type="EMBL" id="CAI2364219.1"/>
    </source>
</evidence>
<protein>
    <submittedName>
        <fullName evidence="2">Uncharacterized protein</fullName>
    </submittedName>
</protein>
<gene>
    <name evidence="2" type="ORF">ECRASSUSDP1_LOCUS5562</name>
</gene>
<reference evidence="2" key="1">
    <citation type="submission" date="2023-07" db="EMBL/GenBank/DDBJ databases">
        <authorList>
            <consortium name="AG Swart"/>
            <person name="Singh M."/>
            <person name="Singh A."/>
            <person name="Seah K."/>
            <person name="Emmerich C."/>
        </authorList>
    </citation>
    <scope>NUCLEOTIDE SEQUENCE</scope>
    <source>
        <strain evidence="2">DP1</strain>
    </source>
</reference>
<dbReference type="GO" id="GO:0032934">
    <property type="term" value="F:sterol binding"/>
    <property type="evidence" value="ECO:0007669"/>
    <property type="project" value="TreeGrafter"/>
</dbReference>
<dbReference type="Gene3D" id="2.40.160.120">
    <property type="match status" value="1"/>
</dbReference>
<evidence type="ECO:0000256" key="1">
    <source>
        <dbReference type="RuleBase" id="RU003844"/>
    </source>
</evidence>
<dbReference type="PANTHER" id="PTHR10972:SF148">
    <property type="entry name" value="OXYSTEROL-BINDING PROTEIN 9"/>
    <property type="match status" value="1"/>
</dbReference>
<proteinExistence type="inferred from homology"/>
<comment type="similarity">
    <text evidence="1">Belongs to the OSBP family.</text>
</comment>
<dbReference type="Pfam" id="PF01237">
    <property type="entry name" value="Oxysterol_BP"/>
    <property type="match status" value="1"/>
</dbReference>
<dbReference type="PANTHER" id="PTHR10972">
    <property type="entry name" value="OXYSTEROL-BINDING PROTEIN-RELATED"/>
    <property type="match status" value="1"/>
</dbReference>
<dbReference type="PROSITE" id="PS01013">
    <property type="entry name" value="OSBP"/>
    <property type="match status" value="1"/>
</dbReference>
<dbReference type="InterPro" id="IPR037239">
    <property type="entry name" value="OSBP_sf"/>
</dbReference>
<name>A0AAD1UF07_EUPCR</name>
<sequence>MSTKKNLELLAPCFGEAFVEDFFFSSMFSTSMNYEDTTCLRQEKDYVHVEFIEEDLIKSKFCAVKNQKDGTTTPSSNTNRSSVKKTWGWSEVKYQAEENEPVTPFAKKSKRILNMVDLAQNIGVDPLDGDDYDIYSFVEPCNLFSLMNPREKYDKKRPPPTYINFYDYENMAKNSAHHPMSGLKIRENMNRVECVNEKIIDDNKGLKKYLVKELAKSIFKGSTNVSLPAYAFDPISNLSAFINNLRTAPYFLEKALHVSPKTDPEERIKLISAMCVSSLHQNISFKRGFNPIIGETYQGYFCYNNPDVDEGSNPAVITRSSSQLKAIKTRRIRQTSQPTNLKSKFINIFAEQISHHPPISCFQVEHSDRDFIIYGDLEEDFKRNGSNLEFRLKGSTIIEFSDGDYYSITWPAKILENSVYMKYEEFIRIEQCTGTNLTSMIFLGDSQEGDPLPLNGVIYYRNPDFDFNPEATHQDELEDLEEYCCNIQGSWIKALIIDDKKYWNIKMNIISPQLPVSNPLPSDARYREDLIWLYKEELDFAQKWKLALENIQRKDATLRKKKKR</sequence>
<dbReference type="SUPFAM" id="SSF144000">
    <property type="entry name" value="Oxysterol-binding protein-like"/>
    <property type="match status" value="1"/>
</dbReference>
<dbReference type="InterPro" id="IPR018494">
    <property type="entry name" value="Oxysterol-bd_CS"/>
</dbReference>
<comment type="caution">
    <text evidence="2">The sequence shown here is derived from an EMBL/GenBank/DDBJ whole genome shotgun (WGS) entry which is preliminary data.</text>
</comment>
<dbReference type="GO" id="GO:0016020">
    <property type="term" value="C:membrane"/>
    <property type="evidence" value="ECO:0007669"/>
    <property type="project" value="TreeGrafter"/>
</dbReference>
<organism evidence="2 3">
    <name type="scientific">Euplotes crassus</name>
    <dbReference type="NCBI Taxonomy" id="5936"/>
    <lineage>
        <taxon>Eukaryota</taxon>
        <taxon>Sar</taxon>
        <taxon>Alveolata</taxon>
        <taxon>Ciliophora</taxon>
        <taxon>Intramacronucleata</taxon>
        <taxon>Spirotrichea</taxon>
        <taxon>Hypotrichia</taxon>
        <taxon>Euplotida</taxon>
        <taxon>Euplotidae</taxon>
        <taxon>Moneuplotes</taxon>
    </lineage>
</organism>
<dbReference type="EMBL" id="CAMPGE010005367">
    <property type="protein sequence ID" value="CAI2364219.1"/>
    <property type="molecule type" value="Genomic_DNA"/>
</dbReference>
<evidence type="ECO:0000313" key="3">
    <source>
        <dbReference type="Proteomes" id="UP001295684"/>
    </source>
</evidence>
<dbReference type="AlphaFoldDB" id="A0AAD1UF07"/>
<keyword evidence="3" id="KW-1185">Reference proteome</keyword>
<dbReference type="Proteomes" id="UP001295684">
    <property type="component" value="Unassembled WGS sequence"/>
</dbReference>
<accession>A0AAD1UF07</accession>
<dbReference type="GO" id="GO:0005829">
    <property type="term" value="C:cytosol"/>
    <property type="evidence" value="ECO:0007669"/>
    <property type="project" value="TreeGrafter"/>
</dbReference>
<dbReference type="InterPro" id="IPR000648">
    <property type="entry name" value="Oxysterol-bd"/>
</dbReference>